<protein>
    <submittedName>
        <fullName evidence="9">Putative flagellar protein export ATPase</fullName>
    </submittedName>
</protein>
<dbReference type="Pfam" id="PF02874">
    <property type="entry name" value="ATP-synt_ab_N"/>
    <property type="match status" value="1"/>
</dbReference>
<dbReference type="CDD" id="cd18117">
    <property type="entry name" value="ATP-synt_flagellum-secretory_path_III_N"/>
    <property type="match status" value="1"/>
</dbReference>
<gene>
    <name evidence="9" type="primary">fliI</name>
    <name evidence="9" type="ordered locus">LFE_0273</name>
</gene>
<dbReference type="GO" id="GO:0016887">
    <property type="term" value="F:ATP hydrolysis activity"/>
    <property type="evidence" value="ECO:0007669"/>
    <property type="project" value="InterPro"/>
</dbReference>
<organism evidence="9 10">
    <name type="scientific">Leptospirillum ferrooxidans (strain C2-3)</name>
    <dbReference type="NCBI Taxonomy" id="1162668"/>
    <lineage>
        <taxon>Bacteria</taxon>
        <taxon>Pseudomonadati</taxon>
        <taxon>Nitrospirota</taxon>
        <taxon>Nitrospiria</taxon>
        <taxon>Nitrospirales</taxon>
        <taxon>Nitrospiraceae</taxon>
        <taxon>Leptospirillum</taxon>
    </lineage>
</organism>
<dbReference type="GO" id="GO:0046933">
    <property type="term" value="F:proton-transporting ATP synthase activity, rotational mechanism"/>
    <property type="evidence" value="ECO:0007669"/>
    <property type="project" value="TreeGrafter"/>
</dbReference>
<dbReference type="InterPro" id="IPR000194">
    <property type="entry name" value="ATPase_F1/V1/A1_a/bsu_nucl-bd"/>
</dbReference>
<keyword evidence="4" id="KW-0547">Nucleotide-binding</keyword>
<keyword evidence="9" id="KW-0969">Cilium</keyword>
<dbReference type="PANTHER" id="PTHR15184:SF9">
    <property type="entry name" value="SPI-1 TYPE 3 SECRETION SYSTEM ATPASE"/>
    <property type="match status" value="1"/>
</dbReference>
<dbReference type="GO" id="GO:0005524">
    <property type="term" value="F:ATP binding"/>
    <property type="evidence" value="ECO:0007669"/>
    <property type="project" value="UniProtKB-KW"/>
</dbReference>
<dbReference type="NCBIfam" id="TIGR01026">
    <property type="entry name" value="fliI_yscN"/>
    <property type="match status" value="1"/>
</dbReference>
<dbReference type="FunFam" id="3.40.50.12240:FF:000002">
    <property type="entry name" value="Flagellum-specific ATP synthase FliI"/>
    <property type="match status" value="1"/>
</dbReference>
<dbReference type="KEGG" id="lfc:LFE_0273"/>
<dbReference type="RefSeq" id="WP_014448488.1">
    <property type="nucleotide sequence ID" value="NC_017094.1"/>
</dbReference>
<sequence length="448" mass="48932">MSVPEGGILTRKIEGILSGWTEQLSFFDPVVEGGVVVQGVGLTLEVRGLDLGIGELCEIRGDRPIPAEVIGFREGRSLLMPLGDLRGVRPGTRVIRKESRPVVRVSDRFLGRVLDPMGRAIDGGADPSGERSMALYGEPINPMGRRRISHVLDLGIRSVNSFLTIGQGQKIGVFAGAGVGKSMLLGMLSKDAKVDVTVIALIGERGREVREFIERDLGEDGLAKAVLVASTGDQSPLLRIRGALMAMSIAEYFRDQGKSVLFVMDSLTRFAMALREVGLAAGEPPTTRGYTPSVFAQLPRFLERSGCVDGDGSITGIYTVLVEGGDMPSDPLSEALAAILDGHVILSREMASEGIYPAIDLLESRSRVMNDIVDEEHRAMVREFLRLYALYRKSEDLIRIGAYVPGSDADLDRAVYLYPRMRDFLEQDRNERYSFEESLETLRSLLAG</sequence>
<keyword evidence="9" id="KW-0282">Flagellum</keyword>
<name>I0IL46_LEPFC</name>
<keyword evidence="2" id="KW-0813">Transport</keyword>
<dbReference type="InterPro" id="IPR050053">
    <property type="entry name" value="ATPase_alpha/beta_chains"/>
</dbReference>
<dbReference type="InterPro" id="IPR003593">
    <property type="entry name" value="AAA+_ATPase"/>
</dbReference>
<evidence type="ECO:0000256" key="1">
    <source>
        <dbReference type="ARBA" id="ARBA00004496"/>
    </source>
</evidence>
<keyword evidence="5" id="KW-0067">ATP-binding</keyword>
<dbReference type="Proteomes" id="UP000007382">
    <property type="component" value="Chromosome"/>
</dbReference>
<evidence type="ECO:0000256" key="6">
    <source>
        <dbReference type="ARBA" id="ARBA00022927"/>
    </source>
</evidence>
<dbReference type="PANTHER" id="PTHR15184">
    <property type="entry name" value="ATP SYNTHASE"/>
    <property type="match status" value="1"/>
</dbReference>
<comment type="subcellular location">
    <subcellularLocation>
        <location evidence="1">Cytoplasm</location>
    </subcellularLocation>
</comment>
<dbReference type="SMART" id="SM00382">
    <property type="entry name" value="AAA"/>
    <property type="match status" value="1"/>
</dbReference>
<evidence type="ECO:0000256" key="2">
    <source>
        <dbReference type="ARBA" id="ARBA00022448"/>
    </source>
</evidence>
<feature type="domain" description="AAA+ ATPase" evidence="8">
    <location>
        <begin position="167"/>
        <end position="351"/>
    </location>
</feature>
<evidence type="ECO:0000256" key="4">
    <source>
        <dbReference type="ARBA" id="ARBA00022741"/>
    </source>
</evidence>
<dbReference type="HOGENOM" id="CLU_022398_5_1_0"/>
<dbReference type="SUPFAM" id="SSF52540">
    <property type="entry name" value="P-loop containing nucleoside triphosphate hydrolases"/>
    <property type="match status" value="1"/>
</dbReference>
<keyword evidence="9" id="KW-0966">Cell projection</keyword>
<dbReference type="AlphaFoldDB" id="I0IL46"/>
<dbReference type="Pfam" id="PF18269">
    <property type="entry name" value="T3SS_ATPase_C"/>
    <property type="match status" value="1"/>
</dbReference>
<dbReference type="Pfam" id="PF00006">
    <property type="entry name" value="ATP-synt_ab"/>
    <property type="match status" value="1"/>
</dbReference>
<dbReference type="InterPro" id="IPR040627">
    <property type="entry name" value="T3SS_ATPase_C"/>
</dbReference>
<dbReference type="InterPro" id="IPR004100">
    <property type="entry name" value="ATPase_F1/V1/A1_a/bsu_N"/>
</dbReference>
<dbReference type="STRING" id="1162668.LFE_0273"/>
<evidence type="ECO:0000256" key="7">
    <source>
        <dbReference type="ARBA" id="ARBA00022967"/>
    </source>
</evidence>
<accession>I0IL46</accession>
<dbReference type="GO" id="GO:0005737">
    <property type="term" value="C:cytoplasm"/>
    <property type="evidence" value="ECO:0007669"/>
    <property type="project" value="UniProtKB-SubCell"/>
</dbReference>
<evidence type="ECO:0000256" key="5">
    <source>
        <dbReference type="ARBA" id="ARBA00022840"/>
    </source>
</evidence>
<dbReference type="CDD" id="cd01136">
    <property type="entry name" value="ATPase_flagellum-secretory_path_III"/>
    <property type="match status" value="1"/>
</dbReference>
<dbReference type="OrthoDB" id="9802718at2"/>
<evidence type="ECO:0000259" key="8">
    <source>
        <dbReference type="SMART" id="SM00382"/>
    </source>
</evidence>
<keyword evidence="7" id="KW-1278">Translocase</keyword>
<dbReference type="eggNOG" id="COG1157">
    <property type="taxonomic scope" value="Bacteria"/>
</dbReference>
<dbReference type="PATRIC" id="fig|1162668.3.peg.315"/>
<reference evidence="10" key="2">
    <citation type="submission" date="2012-03" db="EMBL/GenBank/DDBJ databases">
        <title>The complete genome sequence of the pioneer microbe on fresh volcanic deposit, Leptospirillum ferrooxidans strain C2-3.</title>
        <authorList>
            <person name="Fujimura R."/>
            <person name="Sato Y."/>
            <person name="Nishizawa T."/>
            <person name="Nanba K."/>
            <person name="Oshima K."/>
            <person name="Hattori M."/>
            <person name="Kamijo T."/>
            <person name="Ohta H."/>
        </authorList>
    </citation>
    <scope>NUCLEOTIDE SEQUENCE [LARGE SCALE GENOMIC DNA]</scope>
    <source>
        <strain evidence="10">C2-3</strain>
    </source>
</reference>
<dbReference type="GO" id="GO:0030254">
    <property type="term" value="P:protein secretion by the type III secretion system"/>
    <property type="evidence" value="ECO:0007669"/>
    <property type="project" value="InterPro"/>
</dbReference>
<dbReference type="EMBL" id="AP012342">
    <property type="protein sequence ID" value="BAM05995.1"/>
    <property type="molecule type" value="Genomic_DNA"/>
</dbReference>
<dbReference type="GO" id="GO:0030257">
    <property type="term" value="C:type III protein secretion system complex"/>
    <property type="evidence" value="ECO:0007669"/>
    <property type="project" value="InterPro"/>
</dbReference>
<evidence type="ECO:0000313" key="10">
    <source>
        <dbReference type="Proteomes" id="UP000007382"/>
    </source>
</evidence>
<proteinExistence type="predicted"/>
<keyword evidence="3" id="KW-0963">Cytoplasm</keyword>
<keyword evidence="6" id="KW-0653">Protein transport</keyword>
<dbReference type="InterPro" id="IPR005714">
    <property type="entry name" value="ATPase_T3SS_FliI/YscN"/>
</dbReference>
<dbReference type="InterPro" id="IPR027417">
    <property type="entry name" value="P-loop_NTPase"/>
</dbReference>
<evidence type="ECO:0000256" key="3">
    <source>
        <dbReference type="ARBA" id="ARBA00022490"/>
    </source>
</evidence>
<keyword evidence="10" id="KW-1185">Reference proteome</keyword>
<dbReference type="Gene3D" id="3.40.50.12240">
    <property type="match status" value="1"/>
</dbReference>
<reference evidence="9 10" key="1">
    <citation type="journal article" date="2012" name="J. Bacteriol.">
        <title>Complete Genome Sequence of Leptospirillum ferrooxidans Strain C2-3, Isolated from a Fresh Volcanic Ash Deposit on the Island of Miyake, Japan.</title>
        <authorList>
            <person name="Fujimura R."/>
            <person name="Sato Y."/>
            <person name="Nishizawa T."/>
            <person name="Oshima K."/>
            <person name="Kim S.-W."/>
            <person name="Hattori M."/>
            <person name="Kamijo T."/>
            <person name="Ohta H."/>
        </authorList>
    </citation>
    <scope>NUCLEOTIDE SEQUENCE [LARGE SCALE GENOMIC DNA]</scope>
    <source>
        <strain evidence="9 10">C2-3</strain>
    </source>
</reference>
<evidence type="ECO:0000313" key="9">
    <source>
        <dbReference type="EMBL" id="BAM05995.1"/>
    </source>
</evidence>